<gene>
    <name evidence="1" type="ORF">AC631_05807</name>
</gene>
<evidence type="ECO:0000313" key="2">
    <source>
        <dbReference type="Proteomes" id="UP000054251"/>
    </source>
</evidence>
<protein>
    <submittedName>
        <fullName evidence="1">Uncharacterized protein</fullName>
    </submittedName>
</protein>
<name>A0A0V1PQB1_9ASCO</name>
<proteinExistence type="predicted"/>
<keyword evidence="2" id="KW-1185">Reference proteome</keyword>
<reference evidence="1 2" key="1">
    <citation type="submission" date="2015-11" db="EMBL/GenBank/DDBJ databases">
        <title>The genome of Debaryomyces fabryi.</title>
        <authorList>
            <person name="Tafer H."/>
            <person name="Lopandic K."/>
        </authorList>
    </citation>
    <scope>NUCLEOTIDE SEQUENCE [LARGE SCALE GENOMIC DNA]</scope>
    <source>
        <strain evidence="1 2">CBS 789</strain>
    </source>
</reference>
<accession>A0A0V1PQB1</accession>
<dbReference type="RefSeq" id="XP_015464532.1">
    <property type="nucleotide sequence ID" value="XM_015614636.1"/>
</dbReference>
<dbReference type="Proteomes" id="UP000054251">
    <property type="component" value="Unassembled WGS sequence"/>
</dbReference>
<comment type="caution">
    <text evidence="1">The sequence shown here is derived from an EMBL/GenBank/DDBJ whole genome shotgun (WGS) entry which is preliminary data.</text>
</comment>
<sequence>MTVEPYSYLFSAKVASFQPMLVGGKGNYIAVEDPQTHERRDVFDALGGAAICALGHGDQDITRRNGQGCKGMYIHFPSFHY</sequence>
<organism evidence="1 2">
    <name type="scientific">Debaryomyces fabryi</name>
    <dbReference type="NCBI Taxonomy" id="58627"/>
    <lineage>
        <taxon>Eukaryota</taxon>
        <taxon>Fungi</taxon>
        <taxon>Dikarya</taxon>
        <taxon>Ascomycota</taxon>
        <taxon>Saccharomycotina</taxon>
        <taxon>Pichiomycetes</taxon>
        <taxon>Debaryomycetaceae</taxon>
        <taxon>Debaryomyces</taxon>
    </lineage>
</organism>
<dbReference type="AlphaFoldDB" id="A0A0V1PQB1"/>
<evidence type="ECO:0000313" key="1">
    <source>
        <dbReference type="EMBL" id="KRZ98429.1"/>
    </source>
</evidence>
<dbReference type="GeneID" id="26842816"/>
<dbReference type="EMBL" id="LMYN01000288">
    <property type="protein sequence ID" value="KRZ98429.1"/>
    <property type="molecule type" value="Genomic_DNA"/>
</dbReference>